<reference evidence="1 2" key="1">
    <citation type="journal article" date="2016" name="Mol. Biol. Evol.">
        <title>Comparative Genomics of Early-Diverging Mushroom-Forming Fungi Provides Insights into the Origins of Lignocellulose Decay Capabilities.</title>
        <authorList>
            <person name="Nagy L.G."/>
            <person name="Riley R."/>
            <person name="Tritt A."/>
            <person name="Adam C."/>
            <person name="Daum C."/>
            <person name="Floudas D."/>
            <person name="Sun H."/>
            <person name="Yadav J.S."/>
            <person name="Pangilinan J."/>
            <person name="Larsson K.H."/>
            <person name="Matsuura K."/>
            <person name="Barry K."/>
            <person name="Labutti K."/>
            <person name="Kuo R."/>
            <person name="Ohm R.A."/>
            <person name="Bhattacharya S.S."/>
            <person name="Shirouzu T."/>
            <person name="Yoshinaga Y."/>
            <person name="Martin F.M."/>
            <person name="Grigoriev I.V."/>
            <person name="Hibbett D.S."/>
        </authorList>
    </citation>
    <scope>NUCLEOTIDE SEQUENCE [LARGE SCALE GENOMIC DNA]</scope>
    <source>
        <strain evidence="1 2">HHB9708</strain>
    </source>
</reference>
<dbReference type="Proteomes" id="UP000076722">
    <property type="component" value="Unassembled WGS sequence"/>
</dbReference>
<keyword evidence="2" id="KW-1185">Reference proteome</keyword>
<dbReference type="Gene3D" id="3.80.10.10">
    <property type="entry name" value="Ribonuclease Inhibitor"/>
    <property type="match status" value="1"/>
</dbReference>
<name>A0A164P3E5_9AGAM</name>
<dbReference type="AlphaFoldDB" id="A0A164P3E5"/>
<protein>
    <submittedName>
        <fullName evidence="1">Uncharacterized protein</fullName>
    </submittedName>
</protein>
<dbReference type="EMBL" id="KV419438">
    <property type="protein sequence ID" value="KZS88320.1"/>
    <property type="molecule type" value="Genomic_DNA"/>
</dbReference>
<dbReference type="SUPFAM" id="SSF52047">
    <property type="entry name" value="RNI-like"/>
    <property type="match status" value="1"/>
</dbReference>
<dbReference type="OrthoDB" id="3232644at2759"/>
<proteinExistence type="predicted"/>
<gene>
    <name evidence="1" type="ORF">SISNIDRAFT_460015</name>
</gene>
<accession>A0A164P3E5</accession>
<evidence type="ECO:0000313" key="2">
    <source>
        <dbReference type="Proteomes" id="UP000076722"/>
    </source>
</evidence>
<organism evidence="1 2">
    <name type="scientific">Sistotremastrum niveocremeum HHB9708</name>
    <dbReference type="NCBI Taxonomy" id="1314777"/>
    <lineage>
        <taxon>Eukaryota</taxon>
        <taxon>Fungi</taxon>
        <taxon>Dikarya</taxon>
        <taxon>Basidiomycota</taxon>
        <taxon>Agaricomycotina</taxon>
        <taxon>Agaricomycetes</taxon>
        <taxon>Sistotremastrales</taxon>
        <taxon>Sistotremastraceae</taxon>
        <taxon>Sertulicium</taxon>
        <taxon>Sertulicium niveocremeum</taxon>
    </lineage>
</organism>
<evidence type="ECO:0000313" key="1">
    <source>
        <dbReference type="EMBL" id="KZS88320.1"/>
    </source>
</evidence>
<dbReference type="InterPro" id="IPR032675">
    <property type="entry name" value="LRR_dom_sf"/>
</dbReference>
<sequence>MSSRKSKSRRRTSPSRHSAAFTPSLPVEIWTRIFESAGFPLAKDVEDATALAVIFGLQGGRTQDCRPALWIESHRTLNAISLTCRQWSTICTPLIYNFIWISKPEHTLRLLPLLRRSPANNSLHGNTFGTAVRAVIVSYFFISGAVLKSLCDLCPDLRFLDMRAVRIKNVSQWRAVEKSLSQLSSLRYLDSCWTTSTLTDLQPSPKAFLFPQLRRLTVSFVPWCGLGAWQTPALRHLSFFLHAFNSAQIKNHIVPFLRSNGSQIERLALNIDPDFNTVEAFSHFGGNAIVPLCPNLRELSVSLPHLIPLIWDSSHPFRLSKLRHFIIALPSVDRFDSDLLKPVFQSLTRSHFPRIQGIILGSSYPVNLSQEPKPERKVLLPSWWIDVLGTWKCDRIAVVQVPECIQLTYSALIQYADFDDTAVIKPAE</sequence>